<evidence type="ECO:0000256" key="2">
    <source>
        <dbReference type="ARBA" id="ARBA00022617"/>
    </source>
</evidence>
<evidence type="ECO:0000256" key="6">
    <source>
        <dbReference type="PROSITE-ProRule" id="PRU00433"/>
    </source>
</evidence>
<evidence type="ECO:0000313" key="9">
    <source>
        <dbReference type="EMBL" id="MDZ5456287.1"/>
    </source>
</evidence>
<evidence type="ECO:0000256" key="1">
    <source>
        <dbReference type="ARBA" id="ARBA00022448"/>
    </source>
</evidence>
<evidence type="ECO:0000256" key="7">
    <source>
        <dbReference type="SAM" id="SignalP"/>
    </source>
</evidence>
<name>A0ABU5IB14_9BURK</name>
<dbReference type="EMBL" id="JAXOJX010000007">
    <property type="protein sequence ID" value="MDZ5456287.1"/>
    <property type="molecule type" value="Genomic_DNA"/>
</dbReference>
<keyword evidence="4" id="KW-0249">Electron transport</keyword>
<keyword evidence="7" id="KW-0732">Signal</keyword>
<keyword evidence="5 6" id="KW-0408">Iron</keyword>
<gene>
    <name evidence="9" type="ORF">SM757_06845</name>
</gene>
<proteinExistence type="predicted"/>
<comment type="caution">
    <text evidence="9">The sequence shown here is derived from an EMBL/GenBank/DDBJ whole genome shotgun (WGS) entry which is preliminary data.</text>
</comment>
<accession>A0ABU5IB14</accession>
<organism evidence="9 10">
    <name type="scientific">Azohydromonas lata</name>
    <dbReference type="NCBI Taxonomy" id="45677"/>
    <lineage>
        <taxon>Bacteria</taxon>
        <taxon>Pseudomonadati</taxon>
        <taxon>Pseudomonadota</taxon>
        <taxon>Betaproteobacteria</taxon>
        <taxon>Burkholderiales</taxon>
        <taxon>Sphaerotilaceae</taxon>
        <taxon>Azohydromonas</taxon>
    </lineage>
</organism>
<dbReference type="InterPro" id="IPR002327">
    <property type="entry name" value="Cyt_c_1A/1B"/>
</dbReference>
<evidence type="ECO:0000259" key="8">
    <source>
        <dbReference type="PROSITE" id="PS51007"/>
    </source>
</evidence>
<keyword evidence="1" id="KW-0813">Transport</keyword>
<dbReference type="RefSeq" id="WP_066336172.1">
    <property type="nucleotide sequence ID" value="NZ_JAXOJX010000007.1"/>
</dbReference>
<dbReference type="SUPFAM" id="SSF46626">
    <property type="entry name" value="Cytochrome c"/>
    <property type="match status" value="1"/>
</dbReference>
<reference evidence="9 10" key="1">
    <citation type="submission" date="2023-11" db="EMBL/GenBank/DDBJ databases">
        <title>Draft genome of Azohydromonas lata strain H1 (DSM1123), a polyhydroxyalkanoate producer.</title>
        <authorList>
            <person name="Traversa D."/>
            <person name="D'Addabbo P."/>
            <person name="Pazzani C."/>
            <person name="Manzari C."/>
            <person name="Chiara M."/>
            <person name="Scrascia M."/>
        </authorList>
    </citation>
    <scope>NUCLEOTIDE SEQUENCE [LARGE SCALE GENOMIC DNA]</scope>
    <source>
        <strain evidence="9 10">H1</strain>
    </source>
</reference>
<feature type="signal peptide" evidence="7">
    <location>
        <begin position="1"/>
        <end position="21"/>
    </location>
</feature>
<evidence type="ECO:0000256" key="3">
    <source>
        <dbReference type="ARBA" id="ARBA00022723"/>
    </source>
</evidence>
<dbReference type="Proteomes" id="UP001293718">
    <property type="component" value="Unassembled WGS sequence"/>
</dbReference>
<keyword evidence="2 6" id="KW-0349">Heme</keyword>
<feature type="domain" description="Cytochrome c" evidence="8">
    <location>
        <begin position="21"/>
        <end position="123"/>
    </location>
</feature>
<dbReference type="InterPro" id="IPR009056">
    <property type="entry name" value="Cyt_c-like_dom"/>
</dbReference>
<dbReference type="PROSITE" id="PS51007">
    <property type="entry name" value="CYTC"/>
    <property type="match status" value="1"/>
</dbReference>
<dbReference type="PANTHER" id="PTHR11961">
    <property type="entry name" value="CYTOCHROME C"/>
    <property type="match status" value="1"/>
</dbReference>
<dbReference type="Gene3D" id="1.10.760.10">
    <property type="entry name" value="Cytochrome c-like domain"/>
    <property type="match status" value="1"/>
</dbReference>
<feature type="chain" id="PRO_5046433529" evidence="7">
    <location>
        <begin position="22"/>
        <end position="123"/>
    </location>
</feature>
<keyword evidence="3 6" id="KW-0479">Metal-binding</keyword>
<dbReference type="PRINTS" id="PR00604">
    <property type="entry name" value="CYTCHRMECIAB"/>
</dbReference>
<evidence type="ECO:0000256" key="4">
    <source>
        <dbReference type="ARBA" id="ARBA00022982"/>
    </source>
</evidence>
<keyword evidence="10" id="KW-1185">Reference proteome</keyword>
<sequence length="123" mass="12946">MKAALLSALGTLLLAAAPAWADAQLGERLARASCAQCHNFAKAEGHGVGPNLFGLLGRPAGVAPGFEFSKPHADALKGKTWDAALLDRWLTDTQSVAPGSGMVYFQDDPAKRAALIEYLQTLK</sequence>
<dbReference type="Pfam" id="PF00034">
    <property type="entry name" value="Cytochrom_C"/>
    <property type="match status" value="1"/>
</dbReference>
<evidence type="ECO:0000256" key="5">
    <source>
        <dbReference type="ARBA" id="ARBA00023004"/>
    </source>
</evidence>
<evidence type="ECO:0000313" key="10">
    <source>
        <dbReference type="Proteomes" id="UP001293718"/>
    </source>
</evidence>
<dbReference type="InterPro" id="IPR036909">
    <property type="entry name" value="Cyt_c-like_dom_sf"/>
</dbReference>
<protein>
    <submittedName>
        <fullName evidence="9">C-type cytochrome</fullName>
    </submittedName>
</protein>